<evidence type="ECO:0000256" key="2">
    <source>
        <dbReference type="ARBA" id="ARBA00022679"/>
    </source>
</evidence>
<dbReference type="AlphaFoldDB" id="A0A8I0ANV6"/>
<dbReference type="InterPro" id="IPR037143">
    <property type="entry name" value="4-PPantetheinyl_Trfase_dom_sf"/>
</dbReference>
<dbReference type="GO" id="GO:0000287">
    <property type="term" value="F:magnesium ion binding"/>
    <property type="evidence" value="ECO:0007669"/>
    <property type="project" value="InterPro"/>
</dbReference>
<dbReference type="GO" id="GO:0019878">
    <property type="term" value="P:lysine biosynthetic process via aminoadipic acid"/>
    <property type="evidence" value="ECO:0007669"/>
    <property type="project" value="TreeGrafter"/>
</dbReference>
<reference evidence="4 5" key="1">
    <citation type="submission" date="2020-08" db="EMBL/GenBank/DDBJ databases">
        <title>Genome public.</title>
        <authorList>
            <person name="Liu C."/>
            <person name="Sun Q."/>
        </authorList>
    </citation>
    <scope>NUCLEOTIDE SEQUENCE [LARGE SCALE GENOMIC DNA]</scope>
    <source>
        <strain evidence="4 5">NSJ-10</strain>
    </source>
</reference>
<gene>
    <name evidence="4" type="ORF">H8S09_06690</name>
</gene>
<evidence type="ECO:0000313" key="4">
    <source>
        <dbReference type="EMBL" id="MBC5662584.1"/>
    </source>
</evidence>
<evidence type="ECO:0000256" key="1">
    <source>
        <dbReference type="ARBA" id="ARBA00010990"/>
    </source>
</evidence>
<dbReference type="GO" id="GO:0005829">
    <property type="term" value="C:cytosol"/>
    <property type="evidence" value="ECO:0007669"/>
    <property type="project" value="TreeGrafter"/>
</dbReference>
<proteinExistence type="inferred from homology"/>
<dbReference type="GO" id="GO:0008897">
    <property type="term" value="F:holo-[acyl-carrier-protein] synthase activity"/>
    <property type="evidence" value="ECO:0007669"/>
    <property type="project" value="InterPro"/>
</dbReference>
<feature type="domain" description="4'-phosphopantetheinyl transferase" evidence="3">
    <location>
        <begin position="106"/>
        <end position="191"/>
    </location>
</feature>
<dbReference type="Pfam" id="PF01648">
    <property type="entry name" value="ACPS"/>
    <property type="match status" value="1"/>
</dbReference>
<dbReference type="EMBL" id="JACOOX010000003">
    <property type="protein sequence ID" value="MBC5662584.1"/>
    <property type="molecule type" value="Genomic_DNA"/>
</dbReference>
<dbReference type="PANTHER" id="PTHR12215:SF15">
    <property type="entry name" value="4'-PHOSPHOPANTETHEINYL TRANSFERASE SUPERFAMILY-RELATED"/>
    <property type="match status" value="1"/>
</dbReference>
<keyword evidence="2 4" id="KW-0808">Transferase</keyword>
<dbReference type="Gene3D" id="3.90.470.20">
    <property type="entry name" value="4'-phosphopantetheinyl transferase domain"/>
    <property type="match status" value="2"/>
</dbReference>
<comment type="similarity">
    <text evidence="1">Belongs to the P-Pant transferase superfamily. Gsp/Sfp/HetI/AcpT family.</text>
</comment>
<comment type="caution">
    <text evidence="4">The sequence shown here is derived from an EMBL/GenBank/DDBJ whole genome shotgun (WGS) entry which is preliminary data.</text>
</comment>
<dbReference type="RefSeq" id="WP_186847574.1">
    <property type="nucleotide sequence ID" value="NZ_JACOOX010000003.1"/>
</dbReference>
<sequence>MLIWYADVSDMTEEQMKKYLEELSEYRLEKVNRLRYEKDKKLSVAAGILLDRALKECHLSEKDCRYQIMEHGKVYLADHPEIAFNISHSGCIAALIFHKESKCDLSCGIDIELIQGGREKIVNRLFSEADREQYKKLDPDAAALYFARVWTRMESFGKMTGKGLDFSEPTQKKIMDRSEMKKKNIYFREFRITDKTGRKYNLCACADKEGLLEETVFSDKSVLFSSQNVDCVVI</sequence>
<protein>
    <submittedName>
        <fullName evidence="4">4'-phosphopantetheinyl transferase superfamily protein</fullName>
    </submittedName>
</protein>
<dbReference type="InterPro" id="IPR050559">
    <property type="entry name" value="P-Pant_transferase_sf"/>
</dbReference>
<dbReference type="InterPro" id="IPR008278">
    <property type="entry name" value="4-PPantetheinyl_Trfase_dom"/>
</dbReference>
<accession>A0A8I0ANV6</accession>
<evidence type="ECO:0000259" key="3">
    <source>
        <dbReference type="Pfam" id="PF01648"/>
    </source>
</evidence>
<dbReference type="PANTHER" id="PTHR12215">
    <property type="entry name" value="PHOSPHOPANTETHEINE TRANSFERASE"/>
    <property type="match status" value="1"/>
</dbReference>
<organism evidence="4 5">
    <name type="scientific">Coprococcus hominis</name>
    <name type="common">ex Liu et al. 2022</name>
    <dbReference type="NCBI Taxonomy" id="2763039"/>
    <lineage>
        <taxon>Bacteria</taxon>
        <taxon>Bacillati</taxon>
        <taxon>Bacillota</taxon>
        <taxon>Clostridia</taxon>
        <taxon>Lachnospirales</taxon>
        <taxon>Lachnospiraceae</taxon>
        <taxon>Coprococcus</taxon>
    </lineage>
</organism>
<evidence type="ECO:0000313" key="5">
    <source>
        <dbReference type="Proteomes" id="UP000615234"/>
    </source>
</evidence>
<dbReference type="SUPFAM" id="SSF56214">
    <property type="entry name" value="4'-phosphopantetheinyl transferase"/>
    <property type="match status" value="2"/>
</dbReference>
<dbReference type="Proteomes" id="UP000615234">
    <property type="component" value="Unassembled WGS sequence"/>
</dbReference>
<name>A0A8I0ANV6_9FIRM</name>
<keyword evidence="5" id="KW-1185">Reference proteome</keyword>